<proteinExistence type="predicted"/>
<dbReference type="Gene3D" id="3.40.50.300">
    <property type="entry name" value="P-loop containing nucleotide triphosphate hydrolases"/>
    <property type="match status" value="1"/>
</dbReference>
<dbReference type="SMART" id="SM00065">
    <property type="entry name" value="GAF"/>
    <property type="match status" value="1"/>
</dbReference>
<reference evidence="7 8" key="1">
    <citation type="submission" date="2018-03" db="EMBL/GenBank/DDBJ databases">
        <title>Genomic Encyclopedia of Archaeal and Bacterial Type Strains, Phase II (KMG-II): from individual species to whole genera.</title>
        <authorList>
            <person name="Goeker M."/>
        </authorList>
    </citation>
    <scope>NUCLEOTIDE SEQUENCE [LARGE SCALE GENOMIC DNA]</scope>
    <source>
        <strain evidence="7 8">DSM 17586</strain>
    </source>
</reference>
<dbReference type="InterPro" id="IPR003593">
    <property type="entry name" value="AAA+_ATPase"/>
</dbReference>
<dbReference type="PANTHER" id="PTHR32071">
    <property type="entry name" value="TRANSCRIPTIONAL REGULATORY PROTEIN"/>
    <property type="match status" value="1"/>
</dbReference>
<dbReference type="Gene3D" id="1.10.8.60">
    <property type="match status" value="1"/>
</dbReference>
<evidence type="ECO:0000313" key="8">
    <source>
        <dbReference type="Proteomes" id="UP000242133"/>
    </source>
</evidence>
<dbReference type="InterPro" id="IPR002197">
    <property type="entry name" value="HTH_Fis"/>
</dbReference>
<evidence type="ECO:0000256" key="3">
    <source>
        <dbReference type="ARBA" id="ARBA00023015"/>
    </source>
</evidence>
<dbReference type="PRINTS" id="PR01590">
    <property type="entry name" value="HTHFIS"/>
</dbReference>
<dbReference type="InterPro" id="IPR025662">
    <property type="entry name" value="Sigma_54_int_dom_ATP-bd_1"/>
</dbReference>
<dbReference type="InterPro" id="IPR025943">
    <property type="entry name" value="Sigma_54_int_dom_ATP-bd_2"/>
</dbReference>
<dbReference type="SMART" id="SM00382">
    <property type="entry name" value="AAA"/>
    <property type="match status" value="1"/>
</dbReference>
<dbReference type="InterPro" id="IPR029016">
    <property type="entry name" value="GAF-like_dom_sf"/>
</dbReference>
<dbReference type="PROSITE" id="PS00676">
    <property type="entry name" value="SIGMA54_INTERACT_2"/>
    <property type="match status" value="1"/>
</dbReference>
<name>A0A2P8F563_9GAMM</name>
<dbReference type="FunFam" id="3.40.50.300:FF:000006">
    <property type="entry name" value="DNA-binding transcriptional regulator NtrC"/>
    <property type="match status" value="1"/>
</dbReference>
<dbReference type="PROSITE" id="PS00688">
    <property type="entry name" value="SIGMA54_INTERACT_3"/>
    <property type="match status" value="1"/>
</dbReference>
<evidence type="ECO:0000256" key="2">
    <source>
        <dbReference type="ARBA" id="ARBA00022840"/>
    </source>
</evidence>
<dbReference type="PROSITE" id="PS00675">
    <property type="entry name" value="SIGMA54_INTERACT_1"/>
    <property type="match status" value="1"/>
</dbReference>
<dbReference type="RefSeq" id="WP_245912556.1">
    <property type="nucleotide sequence ID" value="NZ_PYGI01000001.1"/>
</dbReference>
<dbReference type="InterPro" id="IPR002078">
    <property type="entry name" value="Sigma_54_int"/>
</dbReference>
<dbReference type="GO" id="GO:0043565">
    <property type="term" value="F:sequence-specific DNA binding"/>
    <property type="evidence" value="ECO:0007669"/>
    <property type="project" value="InterPro"/>
</dbReference>
<accession>A0A2P8F563</accession>
<dbReference type="InterPro" id="IPR058031">
    <property type="entry name" value="AAA_lid_NorR"/>
</dbReference>
<dbReference type="PROSITE" id="PS50045">
    <property type="entry name" value="SIGMA54_INTERACT_4"/>
    <property type="match status" value="1"/>
</dbReference>
<feature type="domain" description="Sigma-54 factor interaction" evidence="6">
    <location>
        <begin position="215"/>
        <end position="444"/>
    </location>
</feature>
<dbReference type="InterPro" id="IPR025944">
    <property type="entry name" value="Sigma_54_int_dom_CS"/>
</dbReference>
<dbReference type="CDD" id="cd00009">
    <property type="entry name" value="AAA"/>
    <property type="match status" value="1"/>
</dbReference>
<gene>
    <name evidence="7" type="ORF">CLV44_101253</name>
</gene>
<dbReference type="InterPro" id="IPR009057">
    <property type="entry name" value="Homeodomain-like_sf"/>
</dbReference>
<keyword evidence="4" id="KW-0238">DNA-binding</keyword>
<dbReference type="NCBIfam" id="NF003451">
    <property type="entry name" value="PRK05022.1"/>
    <property type="match status" value="1"/>
</dbReference>
<keyword evidence="2" id="KW-0067">ATP-binding</keyword>
<dbReference type="SUPFAM" id="SSF52540">
    <property type="entry name" value="P-loop containing nucleoside triphosphate hydrolases"/>
    <property type="match status" value="1"/>
</dbReference>
<keyword evidence="3" id="KW-0805">Transcription regulation</keyword>
<dbReference type="SUPFAM" id="SSF55781">
    <property type="entry name" value="GAF domain-like"/>
    <property type="match status" value="1"/>
</dbReference>
<dbReference type="GO" id="GO:0006355">
    <property type="term" value="P:regulation of DNA-templated transcription"/>
    <property type="evidence" value="ECO:0007669"/>
    <property type="project" value="InterPro"/>
</dbReference>
<dbReference type="Pfam" id="PF01590">
    <property type="entry name" value="GAF"/>
    <property type="match status" value="1"/>
</dbReference>
<keyword evidence="1" id="KW-0547">Nucleotide-binding</keyword>
<evidence type="ECO:0000256" key="5">
    <source>
        <dbReference type="ARBA" id="ARBA00023163"/>
    </source>
</evidence>
<dbReference type="Gene3D" id="3.30.450.40">
    <property type="match status" value="1"/>
</dbReference>
<dbReference type="EMBL" id="PYGI01000001">
    <property type="protein sequence ID" value="PSL16853.1"/>
    <property type="molecule type" value="Genomic_DNA"/>
</dbReference>
<evidence type="ECO:0000256" key="1">
    <source>
        <dbReference type="ARBA" id="ARBA00022741"/>
    </source>
</evidence>
<dbReference type="PANTHER" id="PTHR32071:SF35">
    <property type="entry name" value="ANAEROBIC NITRIC OXIDE REDUCTASE TRANSCRIPTION REGULATOR NORR"/>
    <property type="match status" value="1"/>
</dbReference>
<dbReference type="Pfam" id="PF02954">
    <property type="entry name" value="HTH_8"/>
    <property type="match status" value="1"/>
</dbReference>
<dbReference type="Gene3D" id="1.10.10.60">
    <property type="entry name" value="Homeodomain-like"/>
    <property type="match status" value="1"/>
</dbReference>
<dbReference type="GO" id="GO:0005524">
    <property type="term" value="F:ATP binding"/>
    <property type="evidence" value="ECO:0007669"/>
    <property type="project" value="UniProtKB-KW"/>
</dbReference>
<evidence type="ECO:0000313" key="7">
    <source>
        <dbReference type="EMBL" id="PSL16853.1"/>
    </source>
</evidence>
<sequence length="564" mass="61586">MTPTTARPLAREGVVMADRYPGIELSQSALLQFAIDLADSLSAHDRFDRLLNAVRASIPCDAVVLLQRSGHELKPLAQKGLGADAMGRRFEIGSHPRFDLICRSATPVRFEQDCGLPDPYDGMLQGYTGDLPVHACMGLPLLADQQLIGILTLDSMTPDAFTHIPDSALNVISSMAAASLKTAMLLQHLEDDTAHSRNVIQELTQLALTKDGGELIGESPVMQSLKRELALVAPSDFAILIEGETGVGKELVARTLHGLSQRSKGPLVYVNCAAIPENLVESELFGHVKGAFTGADRHREGKFSLADGGTLFLDEIGELPLAAQSKLLRALQSQEIQPVGQDQVSNVNVRVLAATNRILQQEVEHKRFRADLYHRLNVYPVTVPPLRERAGDITLLAGYFLELSRRKLGIQQLLLSEQARQILQNYPWPGNVRELEHVIGRAALIAHAETSRQTDHTTSQTGRITRIKPRHLADIAADAGYGFSSDSNAPTHSAETTADTVKDDTALSLKAQVEAFQKQRIIQTLQQTDGNLAAAARRLDMDRANLARLAKRLGIQVVKKVESE</sequence>
<evidence type="ECO:0000259" key="6">
    <source>
        <dbReference type="PROSITE" id="PS50045"/>
    </source>
</evidence>
<protein>
    <submittedName>
        <fullName evidence="7">Anaerobic nitric oxide reductase transcription regulator</fullName>
    </submittedName>
</protein>
<dbReference type="InterPro" id="IPR003018">
    <property type="entry name" value="GAF"/>
</dbReference>
<organism evidence="7 8">
    <name type="scientific">Marinobacterium halophilum</name>
    <dbReference type="NCBI Taxonomy" id="267374"/>
    <lineage>
        <taxon>Bacteria</taxon>
        <taxon>Pseudomonadati</taxon>
        <taxon>Pseudomonadota</taxon>
        <taxon>Gammaproteobacteria</taxon>
        <taxon>Oceanospirillales</taxon>
        <taxon>Oceanospirillaceae</taxon>
        <taxon>Marinobacterium</taxon>
    </lineage>
</organism>
<keyword evidence="8" id="KW-1185">Reference proteome</keyword>
<dbReference type="Pfam" id="PF00158">
    <property type="entry name" value="Sigma54_activat"/>
    <property type="match status" value="1"/>
</dbReference>
<dbReference type="Proteomes" id="UP000242133">
    <property type="component" value="Unassembled WGS sequence"/>
</dbReference>
<dbReference type="SUPFAM" id="SSF46689">
    <property type="entry name" value="Homeodomain-like"/>
    <property type="match status" value="1"/>
</dbReference>
<dbReference type="AlphaFoldDB" id="A0A2P8F563"/>
<comment type="caution">
    <text evidence="7">The sequence shown here is derived from an EMBL/GenBank/DDBJ whole genome shotgun (WGS) entry which is preliminary data.</text>
</comment>
<evidence type="ECO:0000256" key="4">
    <source>
        <dbReference type="ARBA" id="ARBA00023125"/>
    </source>
</evidence>
<keyword evidence="5" id="KW-0804">Transcription</keyword>
<dbReference type="InterPro" id="IPR027417">
    <property type="entry name" value="P-loop_NTPase"/>
</dbReference>
<dbReference type="Pfam" id="PF25601">
    <property type="entry name" value="AAA_lid_14"/>
    <property type="match status" value="1"/>
</dbReference>